<dbReference type="Proteomes" id="UP000784880">
    <property type="component" value="Unassembled WGS sequence"/>
</dbReference>
<organism evidence="2 3">
    <name type="scientific">Evansella tamaricis</name>
    <dbReference type="NCBI Taxonomy" id="2069301"/>
    <lineage>
        <taxon>Bacteria</taxon>
        <taxon>Bacillati</taxon>
        <taxon>Bacillota</taxon>
        <taxon>Bacilli</taxon>
        <taxon>Bacillales</taxon>
        <taxon>Bacillaceae</taxon>
        <taxon>Evansella</taxon>
    </lineage>
</organism>
<sequence>MSEGVQTNTIQQGKVVAVCSAKGGIGKTLISVNLAVSLIKKNLNVCLIDGDFQFGDVSVAMDLTPTYTIRDIIEEIEDLESNTVTNFLTRHSSGVSVLAAPERPEYADLVVSEKVITIINKLRDNFDYIIVDCDAGIQGTTLEMMEIADEILVITNLEMTALKNTKLMLETLGKLEFREKSQLIINRYTMESLIKAEDVPKMLGEEKVISIPNNFKLASQSLNLGIPFVISQGKSDLAKAVFKMTESLVSKNGIVERKKENQSLLKKLFPSPR</sequence>
<evidence type="ECO:0000259" key="1">
    <source>
        <dbReference type="Pfam" id="PF13614"/>
    </source>
</evidence>
<reference evidence="2 3" key="1">
    <citation type="submission" date="2021-06" db="EMBL/GenBank/DDBJ databases">
        <title>Bacillus sp. RD4P76, an endophyte from a halophyte.</title>
        <authorList>
            <person name="Sun J.-Q."/>
        </authorList>
    </citation>
    <scope>NUCLEOTIDE SEQUENCE [LARGE SCALE GENOMIC DNA]</scope>
    <source>
        <strain evidence="2 3">CGMCC 1.15917</strain>
    </source>
</reference>
<name>A0ABS6JK10_9BACI</name>
<accession>A0ABS6JK10</accession>
<dbReference type="PANTHER" id="PTHR43384:SF13">
    <property type="entry name" value="SLR0110 PROTEIN"/>
    <property type="match status" value="1"/>
</dbReference>
<dbReference type="PANTHER" id="PTHR43384">
    <property type="entry name" value="SEPTUM SITE-DETERMINING PROTEIN MIND HOMOLOG, CHLOROPLASTIC-RELATED"/>
    <property type="match status" value="1"/>
</dbReference>
<dbReference type="EMBL" id="JAHQCS010000161">
    <property type="protein sequence ID" value="MBU9714010.1"/>
    <property type="molecule type" value="Genomic_DNA"/>
</dbReference>
<evidence type="ECO:0000313" key="2">
    <source>
        <dbReference type="EMBL" id="MBU9714010.1"/>
    </source>
</evidence>
<feature type="domain" description="AAA" evidence="1">
    <location>
        <begin position="14"/>
        <end position="183"/>
    </location>
</feature>
<dbReference type="Pfam" id="PF13614">
    <property type="entry name" value="AAA_31"/>
    <property type="match status" value="1"/>
</dbReference>
<evidence type="ECO:0000313" key="3">
    <source>
        <dbReference type="Proteomes" id="UP000784880"/>
    </source>
</evidence>
<dbReference type="InterPro" id="IPR050625">
    <property type="entry name" value="ParA/MinD_ATPase"/>
</dbReference>
<proteinExistence type="predicted"/>
<dbReference type="RefSeq" id="WP_217068293.1">
    <property type="nucleotide sequence ID" value="NZ_JAHQCS010000161.1"/>
</dbReference>
<keyword evidence="3" id="KW-1185">Reference proteome</keyword>
<comment type="caution">
    <text evidence="2">The sequence shown here is derived from an EMBL/GenBank/DDBJ whole genome shotgun (WGS) entry which is preliminary data.</text>
</comment>
<dbReference type="InterPro" id="IPR025669">
    <property type="entry name" value="AAA_dom"/>
</dbReference>
<gene>
    <name evidence="2" type="ORF">KS419_19945</name>
</gene>
<protein>
    <submittedName>
        <fullName evidence="2">AAA family ATPase</fullName>
    </submittedName>
</protein>